<dbReference type="SUPFAM" id="SSF109998">
    <property type="entry name" value="Triger factor/SurA peptide-binding domain-like"/>
    <property type="match status" value="1"/>
</dbReference>
<dbReference type="InterPro" id="IPR046357">
    <property type="entry name" value="PPIase_dom_sf"/>
</dbReference>
<evidence type="ECO:0000259" key="7">
    <source>
        <dbReference type="PROSITE" id="PS50198"/>
    </source>
</evidence>
<dbReference type="Pfam" id="PF00639">
    <property type="entry name" value="Rotamase"/>
    <property type="match status" value="1"/>
</dbReference>
<dbReference type="PANTHER" id="PTHR47245">
    <property type="entry name" value="PEPTIDYLPROLYL ISOMERASE"/>
    <property type="match status" value="1"/>
</dbReference>
<dbReference type="InterPro" id="IPR050245">
    <property type="entry name" value="PrsA_foldase"/>
</dbReference>
<dbReference type="GO" id="GO:0003755">
    <property type="term" value="F:peptidyl-prolyl cis-trans isomerase activity"/>
    <property type="evidence" value="ECO:0007669"/>
    <property type="project" value="UniProtKB-KW"/>
</dbReference>
<name>A0A5B8NKD7_9CHRO</name>
<dbReference type="InterPro" id="IPR027304">
    <property type="entry name" value="Trigger_fact/SurA_dom_sf"/>
</dbReference>
<protein>
    <recommendedName>
        <fullName evidence="2">peptidylprolyl isomerase</fullName>
        <ecNumber evidence="2">5.2.1.8</ecNumber>
    </recommendedName>
</protein>
<dbReference type="EMBL" id="CP042326">
    <property type="protein sequence ID" value="QDZ39337.1"/>
    <property type="molecule type" value="Genomic_DNA"/>
</dbReference>
<dbReference type="PANTHER" id="PTHR47245:SF1">
    <property type="entry name" value="FOLDASE PROTEIN PRSA"/>
    <property type="match status" value="1"/>
</dbReference>
<evidence type="ECO:0000256" key="3">
    <source>
        <dbReference type="ARBA" id="ARBA00022729"/>
    </source>
</evidence>
<proteinExistence type="predicted"/>
<keyword evidence="5 6" id="KW-0413">Isomerase</keyword>
<evidence type="ECO:0000313" key="9">
    <source>
        <dbReference type="Proteomes" id="UP000318453"/>
    </source>
</evidence>
<dbReference type="Gene3D" id="1.10.4030.10">
    <property type="entry name" value="Porin chaperone SurA, peptide-binding domain"/>
    <property type="match status" value="1"/>
</dbReference>
<keyword evidence="4 6" id="KW-0697">Rotamase</keyword>
<evidence type="ECO:0000256" key="4">
    <source>
        <dbReference type="ARBA" id="ARBA00023110"/>
    </source>
</evidence>
<dbReference type="EC" id="5.2.1.8" evidence="2"/>
<comment type="catalytic activity">
    <reaction evidence="1">
        <text>[protein]-peptidylproline (omega=180) = [protein]-peptidylproline (omega=0)</text>
        <dbReference type="Rhea" id="RHEA:16237"/>
        <dbReference type="Rhea" id="RHEA-COMP:10747"/>
        <dbReference type="Rhea" id="RHEA-COMP:10748"/>
        <dbReference type="ChEBI" id="CHEBI:83833"/>
        <dbReference type="ChEBI" id="CHEBI:83834"/>
        <dbReference type="EC" id="5.2.1.8"/>
    </reaction>
</comment>
<organism evidence="8 9">
    <name type="scientific">Euhalothece natronophila Z-M001</name>
    <dbReference type="NCBI Taxonomy" id="522448"/>
    <lineage>
        <taxon>Bacteria</taxon>
        <taxon>Bacillati</taxon>
        <taxon>Cyanobacteriota</taxon>
        <taxon>Cyanophyceae</taxon>
        <taxon>Oscillatoriophycideae</taxon>
        <taxon>Chroococcales</taxon>
        <taxon>Halothecacae</taxon>
        <taxon>Halothece cluster</taxon>
        <taxon>Euhalothece</taxon>
    </lineage>
</organism>
<evidence type="ECO:0000256" key="6">
    <source>
        <dbReference type="PROSITE-ProRule" id="PRU00278"/>
    </source>
</evidence>
<feature type="domain" description="PpiC" evidence="7">
    <location>
        <begin position="119"/>
        <end position="210"/>
    </location>
</feature>
<evidence type="ECO:0000313" key="8">
    <source>
        <dbReference type="EMBL" id="QDZ39337.1"/>
    </source>
</evidence>
<keyword evidence="9" id="KW-1185">Reference proteome</keyword>
<dbReference type="InterPro" id="IPR000297">
    <property type="entry name" value="PPIase_PpiC"/>
</dbReference>
<sequence length="252" mass="29897">MINFSGIIIEPEELIYFLKKRIKLKDFCQQIVQQKIISQATANNQIVVTTEEIQAEANRIRRQYRLEQASDTYAWLNDQLITPEDWEVGIREQLETAKLKEFLFATKVRDFFNQNQHLFEKALLYQIIVPYQSLAWEIFYQIEEEEMSFYNAAHLYDINYSRRIQCGYVGEVSRAELKPDFSSQIFDCQPNTVMTPLQSEEGYHIFLVEEFIPAELTDELYEKLLDQMFEQWLNAELNHLLFNQSNGDKSTD</sequence>
<gene>
    <name evidence="8" type="ORF">FRE64_04985</name>
</gene>
<reference evidence="8" key="1">
    <citation type="submission" date="2019-08" db="EMBL/GenBank/DDBJ databases">
        <title>Carotenoids and Carotenoid Binding Proteins in the Halophilic Cyanobacterium Euhalothece sp. ZM00.</title>
        <authorList>
            <person name="Cho S.M."/>
            <person name="Song J.Y."/>
            <person name="Park Y.-I."/>
        </authorList>
    </citation>
    <scope>NUCLEOTIDE SEQUENCE [LARGE SCALE GENOMIC DNA]</scope>
    <source>
        <strain evidence="8">Z-M001</strain>
    </source>
</reference>
<dbReference type="Proteomes" id="UP000318453">
    <property type="component" value="Chromosome"/>
</dbReference>
<dbReference type="AlphaFoldDB" id="A0A5B8NKD7"/>
<dbReference type="SUPFAM" id="SSF54534">
    <property type="entry name" value="FKBP-like"/>
    <property type="match status" value="1"/>
</dbReference>
<accession>A0A5B8NKD7</accession>
<dbReference type="RefSeq" id="WP_146294940.1">
    <property type="nucleotide sequence ID" value="NZ_CP042326.1"/>
</dbReference>
<dbReference type="KEGG" id="enn:FRE64_04985"/>
<evidence type="ECO:0000256" key="2">
    <source>
        <dbReference type="ARBA" id="ARBA00013194"/>
    </source>
</evidence>
<dbReference type="Gene3D" id="3.10.50.40">
    <property type="match status" value="1"/>
</dbReference>
<dbReference type="OrthoDB" id="530022at2"/>
<keyword evidence="3" id="KW-0732">Signal</keyword>
<evidence type="ECO:0000256" key="5">
    <source>
        <dbReference type="ARBA" id="ARBA00023235"/>
    </source>
</evidence>
<evidence type="ECO:0000256" key="1">
    <source>
        <dbReference type="ARBA" id="ARBA00000971"/>
    </source>
</evidence>
<dbReference type="PROSITE" id="PS50198">
    <property type="entry name" value="PPIC_PPIASE_2"/>
    <property type="match status" value="1"/>
</dbReference>